<keyword evidence="4 7" id="KW-0472">Membrane</keyword>
<evidence type="ECO:0000256" key="4">
    <source>
        <dbReference type="ARBA" id="ARBA00023136"/>
    </source>
</evidence>
<dbReference type="Proteomes" id="UP000070328">
    <property type="component" value="Unassembled WGS sequence"/>
</dbReference>
<keyword evidence="3 7" id="KW-1133">Transmembrane helix</keyword>
<dbReference type="PANTHER" id="PTHR33048">
    <property type="entry name" value="PTH11-LIKE INTEGRAL MEMBRANE PROTEIN (AFU_ORTHOLOGUE AFUA_5G11245)"/>
    <property type="match status" value="1"/>
</dbReference>
<feature type="region of interest" description="Disordered" evidence="6">
    <location>
        <begin position="213"/>
        <end position="244"/>
    </location>
</feature>
<dbReference type="GO" id="GO:0016020">
    <property type="term" value="C:membrane"/>
    <property type="evidence" value="ECO:0007669"/>
    <property type="project" value="UniProtKB-SubCell"/>
</dbReference>
<keyword evidence="11" id="KW-1185">Reference proteome</keyword>
<reference evidence="10 11" key="1">
    <citation type="submission" date="2014-02" db="EMBL/GenBank/DDBJ databases">
        <title>The genome sequence of Colletotrichum simmondsii CBS122122.</title>
        <authorList>
            <person name="Baroncelli R."/>
            <person name="Thon M.R."/>
        </authorList>
    </citation>
    <scope>NUCLEOTIDE SEQUENCE [LARGE SCALE GENOMIC DNA]</scope>
    <source>
        <strain evidence="10 11">CBS122122</strain>
    </source>
</reference>
<organism evidence="10 11">
    <name type="scientific">Colletotrichum simmondsii</name>
    <dbReference type="NCBI Taxonomy" id="703756"/>
    <lineage>
        <taxon>Eukaryota</taxon>
        <taxon>Fungi</taxon>
        <taxon>Dikarya</taxon>
        <taxon>Ascomycota</taxon>
        <taxon>Pezizomycotina</taxon>
        <taxon>Sordariomycetes</taxon>
        <taxon>Hypocreomycetidae</taxon>
        <taxon>Glomerellales</taxon>
        <taxon>Glomerellaceae</taxon>
        <taxon>Colletotrichum</taxon>
        <taxon>Colletotrichum acutatum species complex</taxon>
    </lineage>
</organism>
<gene>
    <name evidence="10" type="ORF">CSIM01_09239</name>
</gene>
<comment type="caution">
    <text evidence="10">The sequence shown here is derived from an EMBL/GenBank/DDBJ whole genome shotgun (WGS) entry which is preliminary data.</text>
</comment>
<accession>A0A135RPE4</accession>
<comment type="subcellular location">
    <subcellularLocation>
        <location evidence="1">Membrane</location>
        <topology evidence="1">Multi-pass membrane protein</topology>
    </subcellularLocation>
</comment>
<evidence type="ECO:0000256" key="5">
    <source>
        <dbReference type="ARBA" id="ARBA00038359"/>
    </source>
</evidence>
<evidence type="ECO:0000256" key="1">
    <source>
        <dbReference type="ARBA" id="ARBA00004141"/>
    </source>
</evidence>
<keyword evidence="2 7" id="KW-0812">Transmembrane</keyword>
<feature type="domain" description="Rhodopsin" evidence="9">
    <location>
        <begin position="45"/>
        <end position="153"/>
    </location>
</feature>
<evidence type="ECO:0000256" key="2">
    <source>
        <dbReference type="ARBA" id="ARBA00022692"/>
    </source>
</evidence>
<name>A0A135RPE4_9PEZI</name>
<sequence>MKNHVRWFLALLPWVAGTVLGQDSTNTATSPLELMSQIPQCAAILATTLGCVVATADLGFGLHYWNVNPENAQTILQLYYAVQMLYIVVLILAKLSIIALFARVFPDRKFQIINKLVFVFLAGHGLVFLFVIMFECTPIAGIWDRTIERKCLGDNVDVVTWSMTEISCALMCGSLPALRPLLKKIPGLLTTIRGTRPTVEAKETLNRASSRLSFGDKKPVAPAPVITSRHRSVPSPEPSPSEDSFMIKVHISEHLDPRMKPLPPAPLQPLSYQPPWRDSATLQAPRTPMTPMSIRSFRREANAEYELDLRGVVNTKTWM</sequence>
<evidence type="ECO:0000313" key="10">
    <source>
        <dbReference type="EMBL" id="KXH25445.1"/>
    </source>
</evidence>
<dbReference type="OrthoDB" id="5329176at2759"/>
<dbReference type="PANTHER" id="PTHR33048:SF47">
    <property type="entry name" value="INTEGRAL MEMBRANE PROTEIN-RELATED"/>
    <property type="match status" value="1"/>
</dbReference>
<proteinExistence type="inferred from homology"/>
<evidence type="ECO:0000256" key="3">
    <source>
        <dbReference type="ARBA" id="ARBA00022989"/>
    </source>
</evidence>
<evidence type="ECO:0000256" key="6">
    <source>
        <dbReference type="SAM" id="MobiDB-lite"/>
    </source>
</evidence>
<feature type="signal peptide" evidence="8">
    <location>
        <begin position="1"/>
        <end position="21"/>
    </location>
</feature>
<evidence type="ECO:0000256" key="8">
    <source>
        <dbReference type="SAM" id="SignalP"/>
    </source>
</evidence>
<feature type="chain" id="PRO_5007801081" evidence="8">
    <location>
        <begin position="22"/>
        <end position="319"/>
    </location>
</feature>
<dbReference type="Pfam" id="PF20684">
    <property type="entry name" value="Fung_rhodopsin"/>
    <property type="match status" value="1"/>
</dbReference>
<dbReference type="AlphaFoldDB" id="A0A135RPE4"/>
<dbReference type="InterPro" id="IPR049326">
    <property type="entry name" value="Rhodopsin_dom_fungi"/>
</dbReference>
<protein>
    <submittedName>
        <fullName evidence="10">Integral membrane protein</fullName>
    </submittedName>
</protein>
<keyword evidence="8" id="KW-0732">Signal</keyword>
<evidence type="ECO:0000259" key="9">
    <source>
        <dbReference type="Pfam" id="PF20684"/>
    </source>
</evidence>
<feature type="transmembrane region" description="Helical" evidence="7">
    <location>
        <begin position="78"/>
        <end position="104"/>
    </location>
</feature>
<comment type="similarity">
    <text evidence="5">Belongs to the SAT4 family.</text>
</comment>
<feature type="transmembrane region" description="Helical" evidence="7">
    <location>
        <begin position="116"/>
        <end position="134"/>
    </location>
</feature>
<dbReference type="EMBL" id="JFBX01000910">
    <property type="protein sequence ID" value="KXH25445.1"/>
    <property type="molecule type" value="Genomic_DNA"/>
</dbReference>
<evidence type="ECO:0000313" key="11">
    <source>
        <dbReference type="Proteomes" id="UP000070328"/>
    </source>
</evidence>
<evidence type="ECO:0000256" key="7">
    <source>
        <dbReference type="SAM" id="Phobius"/>
    </source>
</evidence>
<dbReference type="InterPro" id="IPR052337">
    <property type="entry name" value="SAT4-like"/>
</dbReference>